<dbReference type="GO" id="GO:0015808">
    <property type="term" value="P:L-alanine transport"/>
    <property type="evidence" value="ECO:0007669"/>
    <property type="project" value="TreeGrafter"/>
</dbReference>
<keyword evidence="6" id="KW-1185">Reference proteome</keyword>
<dbReference type="GO" id="GO:1903806">
    <property type="term" value="P:L-isoleucine import across plasma membrane"/>
    <property type="evidence" value="ECO:0007669"/>
    <property type="project" value="TreeGrafter"/>
</dbReference>
<comment type="caution">
    <text evidence="5">The sequence shown here is derived from an EMBL/GenBank/DDBJ whole genome shotgun (WGS) entry which is preliminary data.</text>
</comment>
<accession>A0AAV4LGU5</accession>
<dbReference type="FunFam" id="3.40.50.300:FF:000421">
    <property type="entry name" value="Branched-chain amino acid ABC transporter ATP-binding protein"/>
    <property type="match status" value="1"/>
</dbReference>
<evidence type="ECO:0000259" key="4">
    <source>
        <dbReference type="PROSITE" id="PS50893"/>
    </source>
</evidence>
<reference evidence="5" key="1">
    <citation type="journal article" date="2023" name="Int. J. Syst. Evol. Microbiol.">
        <title>Collibacillus ludicampi gen. nov., sp. nov., a new soil bacterium of the family Alicyclobacillaceae.</title>
        <authorList>
            <person name="Jojima T."/>
            <person name="Ioku Y."/>
            <person name="Fukuta Y."/>
            <person name="Shirasaka N."/>
            <person name="Matsumura Y."/>
            <person name="Mori M."/>
        </authorList>
    </citation>
    <scope>NUCLEOTIDE SEQUENCE</scope>
    <source>
        <strain evidence="5">TP075</strain>
    </source>
</reference>
<keyword evidence="2" id="KW-0547">Nucleotide-binding</keyword>
<dbReference type="GO" id="GO:0042941">
    <property type="term" value="P:D-alanine transmembrane transport"/>
    <property type="evidence" value="ECO:0007669"/>
    <property type="project" value="TreeGrafter"/>
</dbReference>
<keyword evidence="1" id="KW-0813">Transport</keyword>
<gene>
    <name evidence="5" type="ORF">DNHGIG_26240</name>
</gene>
<dbReference type="PANTHER" id="PTHR45772:SF7">
    <property type="entry name" value="AMINO ACID ABC TRANSPORTER ATP-BINDING PROTEIN"/>
    <property type="match status" value="1"/>
</dbReference>
<proteinExistence type="predicted"/>
<evidence type="ECO:0000313" key="6">
    <source>
        <dbReference type="Proteomes" id="UP001057291"/>
    </source>
</evidence>
<dbReference type="SMART" id="SM00382">
    <property type="entry name" value="AAA"/>
    <property type="match status" value="1"/>
</dbReference>
<dbReference type="PROSITE" id="PS50893">
    <property type="entry name" value="ABC_TRANSPORTER_2"/>
    <property type="match status" value="1"/>
</dbReference>
<evidence type="ECO:0000313" key="5">
    <source>
        <dbReference type="EMBL" id="GIM47075.1"/>
    </source>
</evidence>
<dbReference type="GO" id="GO:0005524">
    <property type="term" value="F:ATP binding"/>
    <property type="evidence" value="ECO:0007669"/>
    <property type="project" value="UniProtKB-KW"/>
</dbReference>
<dbReference type="InterPro" id="IPR003439">
    <property type="entry name" value="ABC_transporter-like_ATP-bd"/>
</dbReference>
<dbReference type="AlphaFoldDB" id="A0AAV4LGU5"/>
<dbReference type="InterPro" id="IPR027417">
    <property type="entry name" value="P-loop_NTPase"/>
</dbReference>
<keyword evidence="3 5" id="KW-0067">ATP-binding</keyword>
<sequence length="257" mass="28608">MSLLQVNHVTLRFGGLVAVNDLSFEIPEHSIISVIGPNGAGKTSVFNMITGFYRPTSGEILFDGVNIVGKKPSQITQMGMARTFQNLRLFPTLTVLENVMSGMHSKTSQGVLGALLRTRTQKREEEMIYTVAESCMDFVGIKRYAGRLAKNLPYGIQRYVEIARALATKPKLLLLDEPAAGLNHSEKQELIHLIQRIRQEFDLTILLIEHDMGLVNRVSDQIIVLNYGQKIAEGSPHDVLNHPLVIEAYLGKDEDVV</sequence>
<dbReference type="GO" id="GO:0005304">
    <property type="term" value="F:L-valine transmembrane transporter activity"/>
    <property type="evidence" value="ECO:0007669"/>
    <property type="project" value="TreeGrafter"/>
</dbReference>
<dbReference type="Gene3D" id="3.40.50.300">
    <property type="entry name" value="P-loop containing nucleotide triphosphate hydrolases"/>
    <property type="match status" value="1"/>
</dbReference>
<dbReference type="InterPro" id="IPR003593">
    <property type="entry name" value="AAA+_ATPase"/>
</dbReference>
<dbReference type="Pfam" id="PF12399">
    <property type="entry name" value="BCA_ABC_TP_C"/>
    <property type="match status" value="1"/>
</dbReference>
<dbReference type="RefSeq" id="WP_282200098.1">
    <property type="nucleotide sequence ID" value="NZ_BOQE01000001.1"/>
</dbReference>
<dbReference type="SUPFAM" id="SSF52540">
    <property type="entry name" value="P-loop containing nucleoside triphosphate hydrolases"/>
    <property type="match status" value="1"/>
</dbReference>
<dbReference type="CDD" id="cd03219">
    <property type="entry name" value="ABC_Mj1267_LivG_branched"/>
    <property type="match status" value="1"/>
</dbReference>
<dbReference type="Pfam" id="PF00005">
    <property type="entry name" value="ABC_tran"/>
    <property type="match status" value="1"/>
</dbReference>
<evidence type="ECO:0000256" key="2">
    <source>
        <dbReference type="ARBA" id="ARBA00022741"/>
    </source>
</evidence>
<dbReference type="GO" id="GO:0015192">
    <property type="term" value="F:L-phenylalanine transmembrane transporter activity"/>
    <property type="evidence" value="ECO:0007669"/>
    <property type="project" value="TreeGrafter"/>
</dbReference>
<dbReference type="GO" id="GO:0016887">
    <property type="term" value="F:ATP hydrolysis activity"/>
    <property type="evidence" value="ECO:0007669"/>
    <property type="project" value="InterPro"/>
</dbReference>
<name>A0AAV4LGU5_9BACL</name>
<dbReference type="InterPro" id="IPR032823">
    <property type="entry name" value="BCA_ABC_TP_C"/>
</dbReference>
<dbReference type="GO" id="GO:0005886">
    <property type="term" value="C:plasma membrane"/>
    <property type="evidence" value="ECO:0007669"/>
    <property type="project" value="TreeGrafter"/>
</dbReference>
<protein>
    <submittedName>
        <fullName evidence="5">ABC transporter ATP-binding protein</fullName>
    </submittedName>
</protein>
<dbReference type="GO" id="GO:1903805">
    <property type="term" value="P:L-valine import across plasma membrane"/>
    <property type="evidence" value="ECO:0007669"/>
    <property type="project" value="TreeGrafter"/>
</dbReference>
<dbReference type="EMBL" id="BOQE01000001">
    <property type="protein sequence ID" value="GIM47075.1"/>
    <property type="molecule type" value="Genomic_DNA"/>
</dbReference>
<dbReference type="PANTHER" id="PTHR45772">
    <property type="entry name" value="CONSERVED COMPONENT OF ABC TRANSPORTER FOR NATURAL AMINO ACIDS-RELATED"/>
    <property type="match status" value="1"/>
</dbReference>
<dbReference type="GO" id="GO:0015188">
    <property type="term" value="F:L-isoleucine transmembrane transporter activity"/>
    <property type="evidence" value="ECO:0007669"/>
    <property type="project" value="TreeGrafter"/>
</dbReference>
<feature type="domain" description="ABC transporter" evidence="4">
    <location>
        <begin position="4"/>
        <end position="252"/>
    </location>
</feature>
<evidence type="ECO:0000256" key="1">
    <source>
        <dbReference type="ARBA" id="ARBA00022448"/>
    </source>
</evidence>
<evidence type="ECO:0000256" key="3">
    <source>
        <dbReference type="ARBA" id="ARBA00022840"/>
    </source>
</evidence>
<dbReference type="InterPro" id="IPR051120">
    <property type="entry name" value="ABC_AA/LPS_Transport"/>
</dbReference>
<dbReference type="Proteomes" id="UP001057291">
    <property type="component" value="Unassembled WGS sequence"/>
</dbReference>
<organism evidence="5 6">
    <name type="scientific">Collibacillus ludicampi</name>
    <dbReference type="NCBI Taxonomy" id="2771369"/>
    <lineage>
        <taxon>Bacteria</taxon>
        <taxon>Bacillati</taxon>
        <taxon>Bacillota</taxon>
        <taxon>Bacilli</taxon>
        <taxon>Bacillales</taxon>
        <taxon>Alicyclobacillaceae</taxon>
        <taxon>Collibacillus</taxon>
    </lineage>
</organism>